<dbReference type="EC" id="3.2.2.6" evidence="1"/>
<dbReference type="SMART" id="SM00255">
    <property type="entry name" value="TIR"/>
    <property type="match status" value="1"/>
</dbReference>
<organism evidence="6 7">
    <name type="scientific">Brassica cretica</name>
    <name type="common">Mustard</name>
    <dbReference type="NCBI Taxonomy" id="69181"/>
    <lineage>
        <taxon>Eukaryota</taxon>
        <taxon>Viridiplantae</taxon>
        <taxon>Streptophyta</taxon>
        <taxon>Embryophyta</taxon>
        <taxon>Tracheophyta</taxon>
        <taxon>Spermatophyta</taxon>
        <taxon>Magnoliopsida</taxon>
        <taxon>eudicotyledons</taxon>
        <taxon>Gunneridae</taxon>
        <taxon>Pentapetalae</taxon>
        <taxon>rosids</taxon>
        <taxon>malvids</taxon>
        <taxon>Brassicales</taxon>
        <taxon>Brassicaceae</taxon>
        <taxon>Brassiceae</taxon>
        <taxon>Brassica</taxon>
    </lineage>
</organism>
<dbReference type="PROSITE" id="PS50104">
    <property type="entry name" value="TIR"/>
    <property type="match status" value="1"/>
</dbReference>
<evidence type="ECO:0000259" key="5">
    <source>
        <dbReference type="PROSITE" id="PS50104"/>
    </source>
</evidence>
<evidence type="ECO:0000256" key="1">
    <source>
        <dbReference type="ARBA" id="ARBA00011982"/>
    </source>
</evidence>
<comment type="catalytic activity">
    <reaction evidence="4">
        <text>NAD(+) + H2O = ADP-D-ribose + nicotinamide + H(+)</text>
        <dbReference type="Rhea" id="RHEA:16301"/>
        <dbReference type="ChEBI" id="CHEBI:15377"/>
        <dbReference type="ChEBI" id="CHEBI:15378"/>
        <dbReference type="ChEBI" id="CHEBI:17154"/>
        <dbReference type="ChEBI" id="CHEBI:57540"/>
        <dbReference type="ChEBI" id="CHEBI:57967"/>
        <dbReference type="EC" id="3.2.2.6"/>
    </reaction>
    <physiologicalReaction direction="left-to-right" evidence="4">
        <dbReference type="Rhea" id="RHEA:16302"/>
    </physiologicalReaction>
</comment>
<name>A0ABQ7E7X8_BRACR</name>
<dbReference type="Pfam" id="PF01582">
    <property type="entry name" value="TIR"/>
    <property type="match status" value="1"/>
</dbReference>
<dbReference type="PANTHER" id="PTHR32009:SF39">
    <property type="entry name" value="TIR DOMAIN-CONTAINING PROTEIN"/>
    <property type="match status" value="1"/>
</dbReference>
<dbReference type="PANTHER" id="PTHR32009">
    <property type="entry name" value="TMV RESISTANCE PROTEIN N-LIKE"/>
    <property type="match status" value="1"/>
</dbReference>
<reference evidence="6 7" key="1">
    <citation type="journal article" date="2020" name="BMC Genomics">
        <title>Intraspecific diversification of the crop wild relative Brassica cretica Lam. using demographic model selection.</title>
        <authorList>
            <person name="Kioukis A."/>
            <person name="Michalopoulou V.A."/>
            <person name="Briers L."/>
            <person name="Pirintsos S."/>
            <person name="Studholme D.J."/>
            <person name="Pavlidis P."/>
            <person name="Sarris P.F."/>
        </authorList>
    </citation>
    <scope>NUCLEOTIDE SEQUENCE [LARGE SCALE GENOMIC DNA]</scope>
    <source>
        <strain evidence="7">cv. PFS-1207/04</strain>
    </source>
</reference>
<protein>
    <recommendedName>
        <fullName evidence="1">ADP-ribosyl cyclase/cyclic ADP-ribose hydrolase</fullName>
        <ecNumber evidence="1">3.2.2.6</ecNumber>
    </recommendedName>
</protein>
<dbReference type="InterPro" id="IPR000157">
    <property type="entry name" value="TIR_dom"/>
</dbReference>
<evidence type="ECO:0000313" key="6">
    <source>
        <dbReference type="EMBL" id="KAF3593112.1"/>
    </source>
</evidence>
<evidence type="ECO:0000313" key="7">
    <source>
        <dbReference type="Proteomes" id="UP000266723"/>
    </source>
</evidence>
<dbReference type="SUPFAM" id="SSF52200">
    <property type="entry name" value="Toll/Interleukin receptor TIR domain"/>
    <property type="match status" value="1"/>
</dbReference>
<dbReference type="InterPro" id="IPR035897">
    <property type="entry name" value="Toll_tir_struct_dom_sf"/>
</dbReference>
<feature type="domain" description="TIR" evidence="5">
    <location>
        <begin position="14"/>
        <end position="138"/>
    </location>
</feature>
<comment type="caution">
    <text evidence="6">The sequence shown here is derived from an EMBL/GenBank/DDBJ whole genome shotgun (WGS) entry which is preliminary data.</text>
</comment>
<dbReference type="EMBL" id="QGKV02000299">
    <property type="protein sequence ID" value="KAF3593112.1"/>
    <property type="molecule type" value="Genomic_DNA"/>
</dbReference>
<keyword evidence="2" id="KW-0378">Hydrolase</keyword>
<keyword evidence="7" id="KW-1185">Reference proteome</keyword>
<keyword evidence="3" id="KW-0520">NAD</keyword>
<gene>
    <name evidence="6" type="ORF">DY000_02023757</name>
</gene>
<dbReference type="Proteomes" id="UP000266723">
    <property type="component" value="Unassembled WGS sequence"/>
</dbReference>
<evidence type="ECO:0000256" key="3">
    <source>
        <dbReference type="ARBA" id="ARBA00023027"/>
    </source>
</evidence>
<evidence type="ECO:0000256" key="4">
    <source>
        <dbReference type="ARBA" id="ARBA00047304"/>
    </source>
</evidence>
<proteinExistence type="predicted"/>
<sequence>MELGESSGQTRERWSYDVFLSFRGPDVRRTFLDHLYTSLVRSGIYAFRDDNELARGRSISPELLKAIQTSKIHLVVLSNRAMLHHLGALKATRDKLYSQFSTMLTHHMSADKLDYLVNLFITTISVIQRVRCSSGRKL</sequence>
<dbReference type="Gene3D" id="3.40.50.10140">
    <property type="entry name" value="Toll/interleukin-1 receptor homology (TIR) domain"/>
    <property type="match status" value="1"/>
</dbReference>
<evidence type="ECO:0000256" key="2">
    <source>
        <dbReference type="ARBA" id="ARBA00022801"/>
    </source>
</evidence>
<accession>A0ABQ7E7X8</accession>